<sequence length="171" mass="19062">MSSVKSVKSVKSRTRSDYGYFLTYRTRWSDNDIYNHLNNVVYNILIDSVVNSYLITHCGMMPTTSPSIGLMVSSSCTFVSPCAFPAVLELGLRVNKLGTSSVTYEVGIFEEGVEGVKAVGGFTHVFCDSVHRRPMKLLRPYREGLESLLVRAGGEEEGDEEETVRYRSAKL</sequence>
<keyword evidence="2" id="KW-0378">Hydrolase</keyword>
<feature type="domain" description="Thioesterase" evidence="3">
    <location>
        <begin position="34"/>
        <end position="112"/>
    </location>
</feature>
<dbReference type="RefSeq" id="XP_002839671.1">
    <property type="nucleotide sequence ID" value="XM_002839625.1"/>
</dbReference>
<evidence type="ECO:0000256" key="1">
    <source>
        <dbReference type="ARBA" id="ARBA00005953"/>
    </source>
</evidence>
<dbReference type="InterPro" id="IPR029069">
    <property type="entry name" value="HotDog_dom_sf"/>
</dbReference>
<dbReference type="OMA" id="DNDAYGH"/>
<dbReference type="KEGG" id="tml:GSTUM_00007729001"/>
<evidence type="ECO:0000313" key="5">
    <source>
        <dbReference type="Proteomes" id="UP000006911"/>
    </source>
</evidence>
<organism evidence="4 5">
    <name type="scientific">Tuber melanosporum (strain Mel28)</name>
    <name type="common">Perigord black truffle</name>
    <dbReference type="NCBI Taxonomy" id="656061"/>
    <lineage>
        <taxon>Eukaryota</taxon>
        <taxon>Fungi</taxon>
        <taxon>Dikarya</taxon>
        <taxon>Ascomycota</taxon>
        <taxon>Pezizomycotina</taxon>
        <taxon>Pezizomycetes</taxon>
        <taxon>Pezizales</taxon>
        <taxon>Tuberaceae</taxon>
        <taxon>Tuber</taxon>
    </lineage>
</organism>
<dbReference type="GO" id="GO:0047617">
    <property type="term" value="F:fatty acyl-CoA hydrolase activity"/>
    <property type="evidence" value="ECO:0007669"/>
    <property type="project" value="TreeGrafter"/>
</dbReference>
<accession>D5GHB0</accession>
<dbReference type="SUPFAM" id="SSF54637">
    <property type="entry name" value="Thioesterase/thiol ester dehydrase-isomerase"/>
    <property type="match status" value="1"/>
</dbReference>
<dbReference type="GeneID" id="9182567"/>
<dbReference type="Proteomes" id="UP000006911">
    <property type="component" value="Unassembled WGS sequence"/>
</dbReference>
<evidence type="ECO:0000259" key="3">
    <source>
        <dbReference type="Pfam" id="PF03061"/>
    </source>
</evidence>
<dbReference type="STRING" id="656061.D5GHB0"/>
<dbReference type="HOGENOM" id="CLU_101141_0_1_1"/>
<proteinExistence type="inferred from homology"/>
<reference evidence="4 5" key="1">
    <citation type="journal article" date="2010" name="Nature">
        <title>Perigord black truffle genome uncovers evolutionary origins and mechanisms of symbiosis.</title>
        <authorList>
            <person name="Martin F."/>
            <person name="Kohler A."/>
            <person name="Murat C."/>
            <person name="Balestrini R."/>
            <person name="Coutinho P.M."/>
            <person name="Jaillon O."/>
            <person name="Montanini B."/>
            <person name="Morin E."/>
            <person name="Noel B."/>
            <person name="Percudani R."/>
            <person name="Porcel B."/>
            <person name="Rubini A."/>
            <person name="Amicucci A."/>
            <person name="Amselem J."/>
            <person name="Anthouard V."/>
            <person name="Arcioni S."/>
            <person name="Artiguenave F."/>
            <person name="Aury J.M."/>
            <person name="Ballario P."/>
            <person name="Bolchi A."/>
            <person name="Brenna A."/>
            <person name="Brun A."/>
            <person name="Buee M."/>
            <person name="Cantarel B."/>
            <person name="Chevalier G."/>
            <person name="Couloux A."/>
            <person name="Da Silva C."/>
            <person name="Denoeud F."/>
            <person name="Duplessis S."/>
            <person name="Ghignone S."/>
            <person name="Hilselberger B."/>
            <person name="Iotti M."/>
            <person name="Marcais B."/>
            <person name="Mello A."/>
            <person name="Miranda M."/>
            <person name="Pacioni G."/>
            <person name="Quesneville H."/>
            <person name="Riccioni C."/>
            <person name="Ruotolo R."/>
            <person name="Splivallo R."/>
            <person name="Stocchi V."/>
            <person name="Tisserant E."/>
            <person name="Viscomi A.R."/>
            <person name="Zambonelli A."/>
            <person name="Zampieri E."/>
            <person name="Henrissat B."/>
            <person name="Lebrun M.H."/>
            <person name="Paolocci F."/>
            <person name="Bonfante P."/>
            <person name="Ottonello S."/>
            <person name="Wincker P."/>
        </authorList>
    </citation>
    <scope>NUCLEOTIDE SEQUENCE [LARGE SCALE GENOMIC DNA]</scope>
    <source>
        <strain evidence="4 5">Mel28</strain>
    </source>
</reference>
<dbReference type="CDD" id="cd00586">
    <property type="entry name" value="4HBT"/>
    <property type="match status" value="1"/>
</dbReference>
<dbReference type="eggNOG" id="ENOG502S411">
    <property type="taxonomic scope" value="Eukaryota"/>
</dbReference>
<keyword evidence="5" id="KW-1185">Reference proteome</keyword>
<dbReference type="Pfam" id="PF03061">
    <property type="entry name" value="4HBT"/>
    <property type="match status" value="1"/>
</dbReference>
<evidence type="ECO:0000313" key="4">
    <source>
        <dbReference type="EMBL" id="CAZ83862.1"/>
    </source>
</evidence>
<name>D5GHB0_TUBMM</name>
<dbReference type="EMBL" id="FN430308">
    <property type="protein sequence ID" value="CAZ83862.1"/>
    <property type="molecule type" value="Genomic_DNA"/>
</dbReference>
<dbReference type="InParanoid" id="D5GHB0"/>
<dbReference type="InterPro" id="IPR006683">
    <property type="entry name" value="Thioestr_dom"/>
</dbReference>
<dbReference type="Gene3D" id="3.10.129.10">
    <property type="entry name" value="Hotdog Thioesterase"/>
    <property type="match status" value="1"/>
</dbReference>
<dbReference type="PANTHER" id="PTHR31793:SF27">
    <property type="entry name" value="NOVEL THIOESTERASE SUPERFAMILY DOMAIN AND SAPOSIN A-TYPE DOMAIN CONTAINING PROTEIN (0610012H03RIK)"/>
    <property type="match status" value="1"/>
</dbReference>
<comment type="similarity">
    <text evidence="1">Belongs to the 4-hydroxybenzoyl-CoA thioesterase family.</text>
</comment>
<dbReference type="FunFam" id="3.10.129.10:FF:000104">
    <property type="entry name" value="Thioesterase family protein (AFU_orthologue AFUA_2G16350)"/>
    <property type="match status" value="1"/>
</dbReference>
<dbReference type="InterPro" id="IPR050563">
    <property type="entry name" value="4-hydroxybenzoyl-CoA_TE"/>
</dbReference>
<evidence type="ECO:0000256" key="2">
    <source>
        <dbReference type="ARBA" id="ARBA00022801"/>
    </source>
</evidence>
<protein>
    <submittedName>
        <fullName evidence="4">(Perigord truffle) hypothetical protein</fullName>
    </submittedName>
</protein>
<gene>
    <name evidence="4" type="ORF">GSTUM_00007729001</name>
</gene>
<dbReference type="AlphaFoldDB" id="D5GHB0"/>
<dbReference type="PANTHER" id="PTHR31793">
    <property type="entry name" value="4-HYDROXYBENZOYL-COA THIOESTERASE FAMILY MEMBER"/>
    <property type="match status" value="1"/>
</dbReference>